<accession>A0ABP7QCT4</accession>
<evidence type="ECO:0000256" key="1">
    <source>
        <dbReference type="ARBA" id="ARBA00005125"/>
    </source>
</evidence>
<reference evidence="5" key="1">
    <citation type="journal article" date="2019" name="Int. J. Syst. Evol. Microbiol.">
        <title>The Global Catalogue of Microorganisms (GCM) 10K type strain sequencing project: providing services to taxonomists for standard genome sequencing and annotation.</title>
        <authorList>
            <consortium name="The Broad Institute Genomics Platform"/>
            <consortium name="The Broad Institute Genome Sequencing Center for Infectious Disease"/>
            <person name="Wu L."/>
            <person name="Ma J."/>
        </authorList>
    </citation>
    <scope>NUCLEOTIDE SEQUENCE [LARGE SCALE GENOMIC DNA]</scope>
    <source>
        <strain evidence="5">JCM 17555</strain>
    </source>
</reference>
<dbReference type="InterPro" id="IPR036291">
    <property type="entry name" value="NAD(P)-bd_dom_sf"/>
</dbReference>
<evidence type="ECO:0000259" key="3">
    <source>
        <dbReference type="Pfam" id="PF01370"/>
    </source>
</evidence>
<organism evidence="4 5">
    <name type="scientific">Allohahella marinimesophila</name>
    <dbReference type="NCBI Taxonomy" id="1054972"/>
    <lineage>
        <taxon>Bacteria</taxon>
        <taxon>Pseudomonadati</taxon>
        <taxon>Pseudomonadota</taxon>
        <taxon>Gammaproteobacteria</taxon>
        <taxon>Oceanospirillales</taxon>
        <taxon>Hahellaceae</taxon>
        <taxon>Allohahella</taxon>
    </lineage>
</organism>
<keyword evidence="5" id="KW-1185">Reference proteome</keyword>
<evidence type="ECO:0000313" key="4">
    <source>
        <dbReference type="EMBL" id="GAA3978975.1"/>
    </source>
</evidence>
<sequence>MPDSARGRDKTGQQAPRRKPVVLITGAAGALAQRVIENLLPRYEIVAVDFREQVYHCSGVQSYCIDINKRRFEDLFRKHDIAGVIHMGRVMSSEEPRNRRYNSNVLGTAKLFKLCEKYKVNRVIILSTFHVYGANAYNPAMLDESAPLKAAELTMDLIDSVELENLAHIYLWRCPTLNVTILRPCNIVGPGIRNTIANLLSSRVCPVLTGFSPMMQFIHVDDMAEAITLAYRKNRKGIYNVATPDWVGFQDAVNACGCLRMPIPSIPPFLARQLLALLPGNPLPPYLANYFKYPVVLDHRHFQQTFGFEPKYSLKEIFRYYRSVKH</sequence>
<dbReference type="Gene3D" id="3.40.50.720">
    <property type="entry name" value="NAD(P)-binding Rossmann-like Domain"/>
    <property type="match status" value="1"/>
</dbReference>
<dbReference type="Proteomes" id="UP001501337">
    <property type="component" value="Unassembled WGS sequence"/>
</dbReference>
<proteinExistence type="inferred from homology"/>
<protein>
    <recommendedName>
        <fullName evidence="3">NAD-dependent epimerase/dehydratase domain-containing protein</fullName>
    </recommendedName>
</protein>
<dbReference type="CDD" id="cd05240">
    <property type="entry name" value="UDP_G4E_3_SDR_e"/>
    <property type="match status" value="1"/>
</dbReference>
<dbReference type="PANTHER" id="PTHR43000">
    <property type="entry name" value="DTDP-D-GLUCOSE 4,6-DEHYDRATASE-RELATED"/>
    <property type="match status" value="1"/>
</dbReference>
<comment type="similarity">
    <text evidence="2">Belongs to the NAD(P)-dependent epimerase/dehydratase family.</text>
</comment>
<dbReference type="InterPro" id="IPR001509">
    <property type="entry name" value="Epimerase_deHydtase"/>
</dbReference>
<comment type="pathway">
    <text evidence="1">Bacterial outer membrane biogenesis; LPS O-antigen biosynthesis.</text>
</comment>
<evidence type="ECO:0000313" key="5">
    <source>
        <dbReference type="Proteomes" id="UP001501337"/>
    </source>
</evidence>
<dbReference type="Pfam" id="PF01370">
    <property type="entry name" value="Epimerase"/>
    <property type="match status" value="1"/>
</dbReference>
<comment type="caution">
    <text evidence="4">The sequence shown here is derived from an EMBL/GenBank/DDBJ whole genome shotgun (WGS) entry which is preliminary data.</text>
</comment>
<feature type="domain" description="NAD-dependent epimerase/dehydratase" evidence="3">
    <location>
        <begin position="22"/>
        <end position="242"/>
    </location>
</feature>
<dbReference type="SUPFAM" id="SSF51735">
    <property type="entry name" value="NAD(P)-binding Rossmann-fold domains"/>
    <property type="match status" value="1"/>
</dbReference>
<name>A0ABP7QCT4_9GAMM</name>
<dbReference type="EMBL" id="BAABBO010000023">
    <property type="protein sequence ID" value="GAA3978975.1"/>
    <property type="molecule type" value="Genomic_DNA"/>
</dbReference>
<gene>
    <name evidence="4" type="ORF">GCM10022278_39430</name>
</gene>
<dbReference type="RefSeq" id="WP_344809656.1">
    <property type="nucleotide sequence ID" value="NZ_BAABBO010000023.1"/>
</dbReference>
<evidence type="ECO:0000256" key="2">
    <source>
        <dbReference type="ARBA" id="ARBA00007637"/>
    </source>
</evidence>